<keyword evidence="1" id="KW-1133">Transmembrane helix</keyword>
<dbReference type="AlphaFoldDB" id="A0A6P4BFF5"/>
<dbReference type="KEGG" id="zju:107431396"/>
<protein>
    <submittedName>
        <fullName evidence="4">Uncharacterized protein LOC107431396</fullName>
    </submittedName>
</protein>
<dbReference type="GeneID" id="107431396"/>
<feature type="transmembrane region" description="Helical" evidence="1">
    <location>
        <begin position="20"/>
        <end position="43"/>
    </location>
</feature>
<dbReference type="Proteomes" id="UP001652623">
    <property type="component" value="Chromosome 6"/>
</dbReference>
<feature type="domain" description="Late embryogenesis abundant protein LEA-2 subgroup" evidence="2">
    <location>
        <begin position="81"/>
        <end position="172"/>
    </location>
</feature>
<evidence type="ECO:0000259" key="2">
    <source>
        <dbReference type="Pfam" id="PF03168"/>
    </source>
</evidence>
<proteinExistence type="predicted"/>
<dbReference type="SUPFAM" id="SSF117070">
    <property type="entry name" value="LEA14-like"/>
    <property type="match status" value="1"/>
</dbReference>
<gene>
    <name evidence="4" type="primary">LOC107431396</name>
</gene>
<keyword evidence="3" id="KW-1185">Reference proteome</keyword>
<dbReference type="PANTHER" id="PTHR31852">
    <property type="entry name" value="LATE EMBRYOGENESIS ABUNDANT (LEA) HYDROXYPROLINE-RICH GLYCOPROTEIN FAMILY"/>
    <property type="match status" value="1"/>
</dbReference>
<reference evidence="4" key="1">
    <citation type="submission" date="2025-08" db="UniProtKB">
        <authorList>
            <consortium name="RefSeq"/>
        </authorList>
    </citation>
    <scope>IDENTIFICATION</scope>
    <source>
        <tissue evidence="4">Seedling</tissue>
    </source>
</reference>
<dbReference type="InParanoid" id="A0A6P4BFF5"/>
<name>A0A6P4BFF5_ZIZJJ</name>
<dbReference type="InterPro" id="IPR055301">
    <property type="entry name" value="Lea14-like_2"/>
</dbReference>
<keyword evidence="1" id="KW-0472">Membrane</keyword>
<evidence type="ECO:0000313" key="4">
    <source>
        <dbReference type="RefSeq" id="XP_015897772.1"/>
    </source>
</evidence>
<accession>A0A6P4BFF5</accession>
<evidence type="ECO:0000313" key="3">
    <source>
        <dbReference type="Proteomes" id="UP001652623"/>
    </source>
</evidence>
<dbReference type="Gene3D" id="2.60.40.1820">
    <property type="match status" value="1"/>
</dbReference>
<dbReference type="Pfam" id="PF03168">
    <property type="entry name" value="LEA_2"/>
    <property type="match status" value="1"/>
</dbReference>
<dbReference type="RefSeq" id="XP_015897772.1">
    <property type="nucleotide sequence ID" value="XM_016042286.4"/>
</dbReference>
<sequence length="201" mass="21449">MPSSPKPTESGRRRNRSRAICLGVMAVVVVAAVIIVILSLTVFKPKRPVTTIDAVSLADMDVSLNVAKLAVDLNVTLDVDLSVRNPNKVGFKYADSTAFLNYRGQTVGEASIPAGGISSDETKPMNLTLTVMADRLLSTSQIYSDVLAGTVPFNARTRISGKVSILGVVKVHVVSTTSCDFNVFVSNRSVGGQTCQYKTKL</sequence>
<dbReference type="InterPro" id="IPR004864">
    <property type="entry name" value="LEA_2"/>
</dbReference>
<evidence type="ECO:0000256" key="1">
    <source>
        <dbReference type="SAM" id="Phobius"/>
    </source>
</evidence>
<organism evidence="3 4">
    <name type="scientific">Ziziphus jujuba</name>
    <name type="common">Chinese jujube</name>
    <name type="synonym">Ziziphus sativa</name>
    <dbReference type="NCBI Taxonomy" id="326968"/>
    <lineage>
        <taxon>Eukaryota</taxon>
        <taxon>Viridiplantae</taxon>
        <taxon>Streptophyta</taxon>
        <taxon>Embryophyta</taxon>
        <taxon>Tracheophyta</taxon>
        <taxon>Spermatophyta</taxon>
        <taxon>Magnoliopsida</taxon>
        <taxon>eudicotyledons</taxon>
        <taxon>Gunneridae</taxon>
        <taxon>Pentapetalae</taxon>
        <taxon>rosids</taxon>
        <taxon>fabids</taxon>
        <taxon>Rosales</taxon>
        <taxon>Rhamnaceae</taxon>
        <taxon>Paliureae</taxon>
        <taxon>Ziziphus</taxon>
    </lineage>
</organism>
<keyword evidence="1" id="KW-0812">Transmembrane</keyword>
<dbReference type="FunCoup" id="A0A6P4BFF5">
    <property type="interactions" value="16"/>
</dbReference>